<dbReference type="GO" id="GO:0016042">
    <property type="term" value="P:lipid catabolic process"/>
    <property type="evidence" value="ECO:0007669"/>
    <property type="project" value="UniProtKB-KW"/>
</dbReference>
<dbReference type="PROSITE" id="PS51257">
    <property type="entry name" value="PROKAR_LIPOPROTEIN"/>
    <property type="match status" value="1"/>
</dbReference>
<feature type="signal peptide" evidence="4">
    <location>
        <begin position="1"/>
        <end position="36"/>
    </location>
</feature>
<dbReference type="Proteomes" id="UP000315677">
    <property type="component" value="Unassembled WGS sequence"/>
</dbReference>
<feature type="chain" id="PRO_5038378650" evidence="4">
    <location>
        <begin position="37"/>
        <end position="418"/>
    </location>
</feature>
<evidence type="ECO:0000313" key="5">
    <source>
        <dbReference type="EMBL" id="TQM14986.1"/>
    </source>
</evidence>
<keyword evidence="1 5" id="KW-0378">Hydrolase</keyword>
<dbReference type="Pfam" id="PF03403">
    <property type="entry name" value="PAF-AH_p_II"/>
    <property type="match status" value="1"/>
</dbReference>
<dbReference type="GO" id="GO:0003847">
    <property type="term" value="F:1-alkyl-2-acetylglycerophosphocholine esterase activity"/>
    <property type="evidence" value="ECO:0007669"/>
    <property type="project" value="TreeGrafter"/>
</dbReference>
<organism evidence="5 6">
    <name type="scientific">Pseudonocardia kunmingensis</name>
    <dbReference type="NCBI Taxonomy" id="630975"/>
    <lineage>
        <taxon>Bacteria</taxon>
        <taxon>Bacillati</taxon>
        <taxon>Actinomycetota</taxon>
        <taxon>Actinomycetes</taxon>
        <taxon>Pseudonocardiales</taxon>
        <taxon>Pseudonocardiaceae</taxon>
        <taxon>Pseudonocardia</taxon>
    </lineage>
</organism>
<gene>
    <name evidence="5" type="ORF">FB558_1765</name>
</gene>
<keyword evidence="6" id="KW-1185">Reference proteome</keyword>
<evidence type="ECO:0000256" key="3">
    <source>
        <dbReference type="ARBA" id="ARBA00023098"/>
    </source>
</evidence>
<evidence type="ECO:0000256" key="2">
    <source>
        <dbReference type="ARBA" id="ARBA00022963"/>
    </source>
</evidence>
<dbReference type="SUPFAM" id="SSF53474">
    <property type="entry name" value="alpha/beta-Hydrolases"/>
    <property type="match status" value="1"/>
</dbReference>
<evidence type="ECO:0000313" key="6">
    <source>
        <dbReference type="Proteomes" id="UP000315677"/>
    </source>
</evidence>
<name>A0A543E075_9PSEU</name>
<comment type="caution">
    <text evidence="5">The sequence shown here is derived from an EMBL/GenBank/DDBJ whole genome shotgun (WGS) entry which is preliminary data.</text>
</comment>
<dbReference type="OrthoDB" id="569821at2"/>
<dbReference type="Gene3D" id="3.40.50.1820">
    <property type="entry name" value="alpha/beta hydrolase"/>
    <property type="match status" value="1"/>
</dbReference>
<keyword evidence="2" id="KW-0442">Lipid degradation</keyword>
<dbReference type="PANTHER" id="PTHR10272:SF0">
    <property type="entry name" value="PLATELET-ACTIVATING FACTOR ACETYLHYDROLASE"/>
    <property type="match status" value="1"/>
</dbReference>
<reference evidence="5 6" key="1">
    <citation type="submission" date="2019-06" db="EMBL/GenBank/DDBJ databases">
        <title>Sequencing the genomes of 1000 actinobacteria strains.</title>
        <authorList>
            <person name="Klenk H.-P."/>
        </authorList>
    </citation>
    <scope>NUCLEOTIDE SEQUENCE [LARGE SCALE GENOMIC DNA]</scope>
    <source>
        <strain evidence="5 6">DSM 45301</strain>
    </source>
</reference>
<evidence type="ECO:0000256" key="4">
    <source>
        <dbReference type="SAM" id="SignalP"/>
    </source>
</evidence>
<accession>A0A543E075</accession>
<protein>
    <submittedName>
        <fullName evidence="5">Platelet-activating factor acetylhydrolase isoform II</fullName>
    </submittedName>
</protein>
<dbReference type="InterPro" id="IPR029058">
    <property type="entry name" value="AB_hydrolase_fold"/>
</dbReference>
<sequence length="418" mass="43461">MARASRAATVGAMRSTSIRAAAVLAGALLLTAAACASPASEPTAPRVPLTLPAPTGPAPIGTLELHLVDHDRTDPFAATPDRLRELVVSIWYPARPGPDAPRAPYLAPEVADFYDRQAAALGVPSGTADFAGIGTHAAQRAPVADGATGLPVVLYSPGGNQSRALGTTLVEELASHGYVVVTIDHTYSGPVRFPDRTELAAPDLDKALIMQQRARDTGFVLDQLALVAAGSDPDAQHRGLPPGVAEALDLSRVGMFGHSAGGFTTAEAMLTEERIDAGANLDGSMPPEYGQAAPGGSSRPFLLVGGGTSGSDAHPHHHGAAPDWAAFWDASTGWKRDLHLPDAEHMSFTDLQVLLPQIDRAVPIADEALTGRIGTIDPARSLAVQRRSITAFFDEHLKGRTGAFDGAAAQDPDARLVP</sequence>
<dbReference type="EMBL" id="VFPA01000001">
    <property type="protein sequence ID" value="TQM14986.1"/>
    <property type="molecule type" value="Genomic_DNA"/>
</dbReference>
<proteinExistence type="predicted"/>
<dbReference type="PANTHER" id="PTHR10272">
    <property type="entry name" value="PLATELET-ACTIVATING FACTOR ACETYLHYDROLASE"/>
    <property type="match status" value="1"/>
</dbReference>
<keyword evidence="4" id="KW-0732">Signal</keyword>
<keyword evidence="3" id="KW-0443">Lipid metabolism</keyword>
<dbReference type="AlphaFoldDB" id="A0A543E075"/>
<evidence type="ECO:0000256" key="1">
    <source>
        <dbReference type="ARBA" id="ARBA00022801"/>
    </source>
</evidence>